<gene>
    <name evidence="1" type="ORF">P691DRAFT_480852</name>
</gene>
<dbReference type="EMBL" id="MU151108">
    <property type="protein sequence ID" value="KAF9450309.1"/>
    <property type="molecule type" value="Genomic_DNA"/>
</dbReference>
<accession>A0A9P6C6G7</accession>
<evidence type="ECO:0000313" key="1">
    <source>
        <dbReference type="EMBL" id="KAF9450309.1"/>
    </source>
</evidence>
<dbReference type="AlphaFoldDB" id="A0A9P6C6G7"/>
<organism evidence="1 2">
    <name type="scientific">Macrolepiota fuliginosa MF-IS2</name>
    <dbReference type="NCBI Taxonomy" id="1400762"/>
    <lineage>
        <taxon>Eukaryota</taxon>
        <taxon>Fungi</taxon>
        <taxon>Dikarya</taxon>
        <taxon>Basidiomycota</taxon>
        <taxon>Agaricomycotina</taxon>
        <taxon>Agaricomycetes</taxon>
        <taxon>Agaricomycetidae</taxon>
        <taxon>Agaricales</taxon>
        <taxon>Agaricineae</taxon>
        <taxon>Agaricaceae</taxon>
        <taxon>Macrolepiota</taxon>
    </lineage>
</organism>
<sequence length="158" mass="17939">MFVPLFLSPPTPIDKLHHRVNEFHCDIRGIDDSVPYPRVNASYFWKNSMEYDYPPRSVDILLCISAPAGGSCNDRVSRCKWHPSDSQHRLLQPHFGARRTEFCGCRPRNLTQQASAFKDKFSTVSMIALLCISRTASARSRGTFPHKSPPSIYSINIV</sequence>
<proteinExistence type="predicted"/>
<evidence type="ECO:0000313" key="2">
    <source>
        <dbReference type="Proteomes" id="UP000807342"/>
    </source>
</evidence>
<reference evidence="1" key="1">
    <citation type="submission" date="2020-11" db="EMBL/GenBank/DDBJ databases">
        <authorList>
            <consortium name="DOE Joint Genome Institute"/>
            <person name="Ahrendt S."/>
            <person name="Riley R."/>
            <person name="Andreopoulos W."/>
            <person name="Labutti K."/>
            <person name="Pangilinan J."/>
            <person name="Ruiz-Duenas F.J."/>
            <person name="Barrasa J.M."/>
            <person name="Sanchez-Garcia M."/>
            <person name="Camarero S."/>
            <person name="Miyauchi S."/>
            <person name="Serrano A."/>
            <person name="Linde D."/>
            <person name="Babiker R."/>
            <person name="Drula E."/>
            <person name="Ayuso-Fernandez I."/>
            <person name="Pacheco R."/>
            <person name="Padilla G."/>
            <person name="Ferreira P."/>
            <person name="Barriuso J."/>
            <person name="Kellner H."/>
            <person name="Castanera R."/>
            <person name="Alfaro M."/>
            <person name="Ramirez L."/>
            <person name="Pisabarro A.G."/>
            <person name="Kuo A."/>
            <person name="Tritt A."/>
            <person name="Lipzen A."/>
            <person name="He G."/>
            <person name="Yan M."/>
            <person name="Ng V."/>
            <person name="Cullen D."/>
            <person name="Martin F."/>
            <person name="Rosso M.-N."/>
            <person name="Henrissat B."/>
            <person name="Hibbett D."/>
            <person name="Martinez A.T."/>
            <person name="Grigoriev I.V."/>
        </authorList>
    </citation>
    <scope>NUCLEOTIDE SEQUENCE</scope>
    <source>
        <strain evidence="1">MF-IS2</strain>
    </source>
</reference>
<comment type="caution">
    <text evidence="1">The sequence shown here is derived from an EMBL/GenBank/DDBJ whole genome shotgun (WGS) entry which is preliminary data.</text>
</comment>
<dbReference type="Proteomes" id="UP000807342">
    <property type="component" value="Unassembled WGS sequence"/>
</dbReference>
<keyword evidence="2" id="KW-1185">Reference proteome</keyword>
<name>A0A9P6C6G7_9AGAR</name>
<protein>
    <submittedName>
        <fullName evidence="1">Uncharacterized protein</fullName>
    </submittedName>
</protein>